<dbReference type="AlphaFoldDB" id="A0A5C6DYB0"/>
<dbReference type="InterPro" id="IPR004155">
    <property type="entry name" value="PBS_lyase_HEAT"/>
</dbReference>
<dbReference type="InterPro" id="IPR016024">
    <property type="entry name" value="ARM-type_fold"/>
</dbReference>
<dbReference type="InterPro" id="IPR011989">
    <property type="entry name" value="ARM-like"/>
</dbReference>
<organism evidence="1 2">
    <name type="scientific">Novipirellula artificiosorum</name>
    <dbReference type="NCBI Taxonomy" id="2528016"/>
    <lineage>
        <taxon>Bacteria</taxon>
        <taxon>Pseudomonadati</taxon>
        <taxon>Planctomycetota</taxon>
        <taxon>Planctomycetia</taxon>
        <taxon>Pirellulales</taxon>
        <taxon>Pirellulaceae</taxon>
        <taxon>Novipirellula</taxon>
    </lineage>
</organism>
<dbReference type="Pfam" id="PF13646">
    <property type="entry name" value="HEAT_2"/>
    <property type="match status" value="1"/>
</dbReference>
<dbReference type="OrthoDB" id="262632at2"/>
<dbReference type="Gene3D" id="1.25.10.10">
    <property type="entry name" value="Leucine-rich Repeat Variant"/>
    <property type="match status" value="1"/>
</dbReference>
<reference evidence="1 2" key="1">
    <citation type="submission" date="2019-02" db="EMBL/GenBank/DDBJ databases">
        <title>Deep-cultivation of Planctomycetes and their phenomic and genomic characterization uncovers novel biology.</title>
        <authorList>
            <person name="Wiegand S."/>
            <person name="Jogler M."/>
            <person name="Boedeker C."/>
            <person name="Pinto D."/>
            <person name="Vollmers J."/>
            <person name="Rivas-Marin E."/>
            <person name="Kohn T."/>
            <person name="Peeters S.H."/>
            <person name="Heuer A."/>
            <person name="Rast P."/>
            <person name="Oberbeckmann S."/>
            <person name="Bunk B."/>
            <person name="Jeske O."/>
            <person name="Meyerdierks A."/>
            <person name="Storesund J.E."/>
            <person name="Kallscheuer N."/>
            <person name="Luecker S."/>
            <person name="Lage O.M."/>
            <person name="Pohl T."/>
            <person name="Merkel B.J."/>
            <person name="Hornburger P."/>
            <person name="Mueller R.-W."/>
            <person name="Bruemmer F."/>
            <person name="Labrenz M."/>
            <person name="Spormann A.M."/>
            <person name="Op Den Camp H."/>
            <person name="Overmann J."/>
            <person name="Amann R."/>
            <person name="Jetten M.S.M."/>
            <person name="Mascher T."/>
            <person name="Medema M.H."/>
            <person name="Devos D.P."/>
            <person name="Kaster A.-K."/>
            <person name="Ovreas L."/>
            <person name="Rohde M."/>
            <person name="Galperin M.Y."/>
            <person name="Jogler C."/>
        </authorList>
    </citation>
    <scope>NUCLEOTIDE SEQUENCE [LARGE SCALE GENOMIC DNA]</scope>
    <source>
        <strain evidence="1 2">Poly41</strain>
    </source>
</reference>
<dbReference type="SUPFAM" id="SSF48371">
    <property type="entry name" value="ARM repeat"/>
    <property type="match status" value="1"/>
</dbReference>
<evidence type="ECO:0000313" key="1">
    <source>
        <dbReference type="EMBL" id="TWU42433.1"/>
    </source>
</evidence>
<accession>A0A5C6DYB0</accession>
<dbReference type="PROSITE" id="PS51257">
    <property type="entry name" value="PROKAR_LIPOPROTEIN"/>
    <property type="match status" value="1"/>
</dbReference>
<dbReference type="RefSeq" id="WP_146524503.1">
    <property type="nucleotide sequence ID" value="NZ_SJPV01000001.1"/>
</dbReference>
<sequence>MTLCHQRKTIGLGLSILFAAGCCSLGGCQDGPLYALKAANPWFAMKEWREDEAFGVTDHQRREQLTQLANSIDELSAERQQFWAGQLRQIMENDQSPEMRRLAILASGKMSSATEAVPLIEMGLDDDSMKVRMEACRALGRIDDAQSSQMLAATYGSETNQDVRHAAIESLSQHKNPTSVNSLRLALDDRNPATRDLTMQSLRDVTGKDLGGDAEAWIAELEKGSTDTLGVTDSLMR</sequence>
<dbReference type="SMART" id="SM00567">
    <property type="entry name" value="EZ_HEAT"/>
    <property type="match status" value="3"/>
</dbReference>
<name>A0A5C6DYB0_9BACT</name>
<dbReference type="PANTHER" id="PTHR12697">
    <property type="entry name" value="PBS LYASE HEAT-LIKE PROTEIN"/>
    <property type="match status" value="1"/>
</dbReference>
<dbReference type="GO" id="GO:0016491">
    <property type="term" value="F:oxidoreductase activity"/>
    <property type="evidence" value="ECO:0007669"/>
    <property type="project" value="TreeGrafter"/>
</dbReference>
<keyword evidence="2" id="KW-1185">Reference proteome</keyword>
<gene>
    <name evidence="1" type="ORF">Poly41_07300</name>
</gene>
<dbReference type="Proteomes" id="UP000319143">
    <property type="component" value="Unassembled WGS sequence"/>
</dbReference>
<dbReference type="PANTHER" id="PTHR12697:SF38">
    <property type="entry name" value="PBS LYASE HEAT DOMAIN PROTEIN REPEAT-CONTAINING PROTEIN"/>
    <property type="match status" value="1"/>
</dbReference>
<dbReference type="EMBL" id="SJPV01000001">
    <property type="protein sequence ID" value="TWU42433.1"/>
    <property type="molecule type" value="Genomic_DNA"/>
</dbReference>
<proteinExistence type="predicted"/>
<comment type="caution">
    <text evidence="1">The sequence shown here is derived from an EMBL/GenBank/DDBJ whole genome shotgun (WGS) entry which is preliminary data.</text>
</comment>
<evidence type="ECO:0000313" key="2">
    <source>
        <dbReference type="Proteomes" id="UP000319143"/>
    </source>
</evidence>
<protein>
    <submittedName>
        <fullName evidence="1">HEAT repeat protein</fullName>
    </submittedName>
</protein>